<dbReference type="Proteomes" id="UP001597474">
    <property type="component" value="Unassembled WGS sequence"/>
</dbReference>
<dbReference type="RefSeq" id="WP_386374592.1">
    <property type="nucleotide sequence ID" value="NZ_JBHUMP010000009.1"/>
</dbReference>
<comment type="caution">
    <text evidence="2">The sequence shown here is derived from an EMBL/GenBank/DDBJ whole genome shotgun (WGS) entry which is preliminary data.</text>
</comment>
<keyword evidence="1" id="KW-0472">Membrane</keyword>
<evidence type="ECO:0000313" key="3">
    <source>
        <dbReference type="Proteomes" id="UP001597474"/>
    </source>
</evidence>
<keyword evidence="3" id="KW-1185">Reference proteome</keyword>
<feature type="transmembrane region" description="Helical" evidence="1">
    <location>
        <begin position="159"/>
        <end position="178"/>
    </location>
</feature>
<dbReference type="EMBL" id="JBHUMP010000009">
    <property type="protein sequence ID" value="MFD2740233.1"/>
    <property type="molecule type" value="Genomic_DNA"/>
</dbReference>
<evidence type="ECO:0000313" key="2">
    <source>
        <dbReference type="EMBL" id="MFD2740233.1"/>
    </source>
</evidence>
<protein>
    <submittedName>
        <fullName evidence="2">Uncharacterized protein</fullName>
    </submittedName>
</protein>
<keyword evidence="1" id="KW-1133">Transmembrane helix</keyword>
<organism evidence="2 3">
    <name type="scientific">Sulfitobacter aestuarii</name>
    <dbReference type="NCBI Taxonomy" id="2161676"/>
    <lineage>
        <taxon>Bacteria</taxon>
        <taxon>Pseudomonadati</taxon>
        <taxon>Pseudomonadota</taxon>
        <taxon>Alphaproteobacteria</taxon>
        <taxon>Rhodobacterales</taxon>
        <taxon>Roseobacteraceae</taxon>
        <taxon>Sulfitobacter</taxon>
    </lineage>
</organism>
<evidence type="ECO:0000256" key="1">
    <source>
        <dbReference type="SAM" id="Phobius"/>
    </source>
</evidence>
<keyword evidence="1" id="KW-0812">Transmembrane</keyword>
<gene>
    <name evidence="2" type="ORF">ACFSUD_11665</name>
</gene>
<sequence length="179" mass="18859">MSPIQIPAHEHGQIRVFAINRAFQDVSNRLKGGSKDALVEELLGPEVAADHVEIFAVSDLTGVGLPGYLSEGYAVSEAELTRDRGKLTALDGYVLLVFSSAFGGRETMLDPSPDLTLIGTYGEAQPDMSAISLPNEAAQPYTGAPSTTPRSAPRGRAGGGMLVLALIALLILLAWWAIA</sequence>
<reference evidence="3" key="1">
    <citation type="journal article" date="2019" name="Int. J. Syst. Evol. Microbiol.">
        <title>The Global Catalogue of Microorganisms (GCM) 10K type strain sequencing project: providing services to taxonomists for standard genome sequencing and annotation.</title>
        <authorList>
            <consortium name="The Broad Institute Genomics Platform"/>
            <consortium name="The Broad Institute Genome Sequencing Center for Infectious Disease"/>
            <person name="Wu L."/>
            <person name="Ma J."/>
        </authorList>
    </citation>
    <scope>NUCLEOTIDE SEQUENCE [LARGE SCALE GENOMIC DNA]</scope>
    <source>
        <strain evidence="3">TISTR 2562</strain>
    </source>
</reference>
<proteinExistence type="predicted"/>
<name>A0ABW5U331_9RHOB</name>
<accession>A0ABW5U331</accession>